<dbReference type="PANTHER" id="PTHR39168">
    <property type="entry name" value="TRANSCRIPTIONAL REGULATOR-RELATED"/>
    <property type="match status" value="1"/>
</dbReference>
<dbReference type="Proteomes" id="UP000233332">
    <property type="component" value="Unassembled WGS sequence"/>
</dbReference>
<dbReference type="PANTHER" id="PTHR39168:SF1">
    <property type="entry name" value="TRANSCRIPTIONAL REGULATORY PROTEIN"/>
    <property type="match status" value="1"/>
</dbReference>
<dbReference type="EMBL" id="NXGX01000003">
    <property type="protein sequence ID" value="PKR58971.1"/>
    <property type="molecule type" value="Genomic_DNA"/>
</dbReference>
<feature type="domain" description="HTH arsR-type" evidence="1">
    <location>
        <begin position="1"/>
        <end position="94"/>
    </location>
</feature>
<dbReference type="InterPro" id="IPR036388">
    <property type="entry name" value="WH-like_DNA-bd_sf"/>
</dbReference>
<reference evidence="2 3" key="1">
    <citation type="submission" date="2017-09" db="EMBL/GenBank/DDBJ databases">
        <title>Biodiversity and function of Thalassospira species in the particle-attached aromatic-hydrocarbon-degrading consortia from the surface seawater of the China South Sea.</title>
        <authorList>
            <person name="Dong C."/>
            <person name="Lai Q."/>
            <person name="Shao Z."/>
        </authorList>
    </citation>
    <scope>NUCLEOTIDE SEQUENCE [LARGE SCALE GENOMIC DNA]</scope>
    <source>
        <strain evidence="2 3">139Z-12</strain>
    </source>
</reference>
<dbReference type="SUPFAM" id="SSF46785">
    <property type="entry name" value="Winged helix' DNA-binding domain"/>
    <property type="match status" value="1"/>
</dbReference>
<evidence type="ECO:0000313" key="2">
    <source>
        <dbReference type="EMBL" id="PKR58971.1"/>
    </source>
</evidence>
<keyword evidence="3" id="KW-1185">Reference proteome</keyword>
<dbReference type="SMART" id="SM00418">
    <property type="entry name" value="HTH_ARSR"/>
    <property type="match status" value="1"/>
</dbReference>
<dbReference type="GO" id="GO:0097063">
    <property type="term" value="F:cadmium ion sensor activity"/>
    <property type="evidence" value="ECO:0007669"/>
    <property type="project" value="TreeGrafter"/>
</dbReference>
<gene>
    <name evidence="2" type="ORF">COO92_09030</name>
</gene>
<dbReference type="InterPro" id="IPR001845">
    <property type="entry name" value="HTH_ArsR_DNA-bd_dom"/>
</dbReference>
<dbReference type="GO" id="GO:0032791">
    <property type="term" value="F:lead ion binding"/>
    <property type="evidence" value="ECO:0007669"/>
    <property type="project" value="TreeGrafter"/>
</dbReference>
<dbReference type="GO" id="GO:0003677">
    <property type="term" value="F:DNA binding"/>
    <property type="evidence" value="ECO:0007669"/>
    <property type="project" value="TreeGrafter"/>
</dbReference>
<protein>
    <submittedName>
        <fullName evidence="2">Transcriptional regulator</fullName>
    </submittedName>
</protein>
<dbReference type="Pfam" id="PF12840">
    <property type="entry name" value="HTH_20"/>
    <property type="match status" value="1"/>
</dbReference>
<accession>A0A2N3L815</accession>
<dbReference type="GO" id="GO:0003700">
    <property type="term" value="F:DNA-binding transcription factor activity"/>
    <property type="evidence" value="ECO:0007669"/>
    <property type="project" value="InterPro"/>
</dbReference>
<name>A0A2N3L815_9PROT</name>
<evidence type="ECO:0000259" key="1">
    <source>
        <dbReference type="PROSITE" id="PS50987"/>
    </source>
</evidence>
<comment type="caution">
    <text evidence="2">The sequence shown here is derived from an EMBL/GenBank/DDBJ whole genome shotgun (WGS) entry which is preliminary data.</text>
</comment>
<evidence type="ECO:0000313" key="3">
    <source>
        <dbReference type="Proteomes" id="UP000233332"/>
    </source>
</evidence>
<dbReference type="CDD" id="cd00090">
    <property type="entry name" value="HTH_ARSR"/>
    <property type="match status" value="1"/>
</dbReference>
<dbReference type="InterPro" id="IPR052543">
    <property type="entry name" value="HTH_Metal-responsive_Reg"/>
</dbReference>
<proteinExistence type="predicted"/>
<dbReference type="GO" id="GO:0046686">
    <property type="term" value="P:response to cadmium ion"/>
    <property type="evidence" value="ECO:0007669"/>
    <property type="project" value="TreeGrafter"/>
</dbReference>
<sequence>MKEGPDIARVAALLGDPARANMLTALMGGKALTATELAQEAGVTPQTASSHLAKLEAGQIVIPRKQGRHRYFTLSGPDIVEALEVMMGIANRVGHNRVRTGPKDPELRRARVCYDHLAGDMGVALFDGLSKRKLIKTDLNGVALTDAGVDFANGFGIDLAALRQNRRPLCRECLDWSARQSHLAGSFGAALLDRFYDLGWARRMSESRIVRFSAEGEQKFRELVGD</sequence>
<dbReference type="PROSITE" id="PS50987">
    <property type="entry name" value="HTH_ARSR_2"/>
    <property type="match status" value="1"/>
</dbReference>
<organism evidence="2 3">
    <name type="scientific">Thalassospira lohafexi</name>
    <dbReference type="NCBI Taxonomy" id="744227"/>
    <lineage>
        <taxon>Bacteria</taxon>
        <taxon>Pseudomonadati</taxon>
        <taxon>Pseudomonadota</taxon>
        <taxon>Alphaproteobacteria</taxon>
        <taxon>Rhodospirillales</taxon>
        <taxon>Thalassospiraceae</taxon>
        <taxon>Thalassospira</taxon>
    </lineage>
</organism>
<dbReference type="GO" id="GO:0010288">
    <property type="term" value="P:response to lead ion"/>
    <property type="evidence" value="ECO:0007669"/>
    <property type="project" value="TreeGrafter"/>
</dbReference>
<dbReference type="Gene3D" id="1.10.10.10">
    <property type="entry name" value="Winged helix-like DNA-binding domain superfamily/Winged helix DNA-binding domain"/>
    <property type="match status" value="1"/>
</dbReference>
<dbReference type="InterPro" id="IPR011991">
    <property type="entry name" value="ArsR-like_HTH"/>
</dbReference>
<dbReference type="RefSeq" id="WP_101301492.1">
    <property type="nucleotide sequence ID" value="NZ_NXGX01000003.1"/>
</dbReference>
<dbReference type="InterPro" id="IPR036390">
    <property type="entry name" value="WH_DNA-bd_sf"/>
</dbReference>
<dbReference type="AlphaFoldDB" id="A0A2N3L815"/>